<dbReference type="GO" id="GO:0019867">
    <property type="term" value="C:outer membrane"/>
    <property type="evidence" value="ECO:0007669"/>
    <property type="project" value="InterPro"/>
</dbReference>
<name>A0A1M6ICB2_MALRU</name>
<dbReference type="GO" id="GO:0008933">
    <property type="term" value="F:peptidoglycan lytic transglycosylase activity"/>
    <property type="evidence" value="ECO:0007669"/>
    <property type="project" value="TreeGrafter"/>
</dbReference>
<dbReference type="PANTHER" id="PTHR30124">
    <property type="entry name" value="MEMBRANE-BOUND LYTIC MUREIN TRANSGLYCOSYLASE A"/>
    <property type="match status" value="1"/>
</dbReference>
<dbReference type="Pfam" id="PF06725">
    <property type="entry name" value="3D"/>
    <property type="match status" value="1"/>
</dbReference>
<dbReference type="SUPFAM" id="SSF50685">
    <property type="entry name" value="Barwin-like endoglucanases"/>
    <property type="match status" value="1"/>
</dbReference>
<dbReference type="GO" id="GO:0009254">
    <property type="term" value="P:peptidoglycan turnover"/>
    <property type="evidence" value="ECO:0007669"/>
    <property type="project" value="InterPro"/>
</dbReference>
<dbReference type="PIRSF" id="PIRSF019422">
    <property type="entry name" value="MltA"/>
    <property type="match status" value="1"/>
</dbReference>
<dbReference type="PROSITE" id="PS51257">
    <property type="entry name" value="PROKAR_LIPOPROTEIN"/>
    <property type="match status" value="1"/>
</dbReference>
<keyword evidence="9" id="KW-1185">Reference proteome</keyword>
<dbReference type="InterPro" id="IPR036908">
    <property type="entry name" value="RlpA-like_sf"/>
</dbReference>
<evidence type="ECO:0000259" key="7">
    <source>
        <dbReference type="SMART" id="SM00925"/>
    </source>
</evidence>
<dbReference type="OrthoDB" id="9783686at2"/>
<evidence type="ECO:0000256" key="3">
    <source>
        <dbReference type="ARBA" id="ARBA00023239"/>
    </source>
</evidence>
<proteinExistence type="predicted"/>
<organism evidence="8 9">
    <name type="scientific">Malonomonas rubra DSM 5091</name>
    <dbReference type="NCBI Taxonomy" id="1122189"/>
    <lineage>
        <taxon>Bacteria</taxon>
        <taxon>Pseudomonadati</taxon>
        <taxon>Thermodesulfobacteriota</taxon>
        <taxon>Desulfuromonadia</taxon>
        <taxon>Desulfuromonadales</taxon>
        <taxon>Geopsychrobacteraceae</taxon>
        <taxon>Malonomonas</taxon>
    </lineage>
</organism>
<evidence type="ECO:0000256" key="6">
    <source>
        <dbReference type="SAM" id="SignalP"/>
    </source>
</evidence>
<dbReference type="GO" id="GO:0009253">
    <property type="term" value="P:peptidoglycan catabolic process"/>
    <property type="evidence" value="ECO:0007669"/>
    <property type="project" value="TreeGrafter"/>
</dbReference>
<dbReference type="Pfam" id="PF03562">
    <property type="entry name" value="MltA"/>
    <property type="match status" value="1"/>
</dbReference>
<evidence type="ECO:0000313" key="9">
    <source>
        <dbReference type="Proteomes" id="UP000184171"/>
    </source>
</evidence>
<accession>A0A1M6ICB2</accession>
<evidence type="ECO:0000256" key="4">
    <source>
        <dbReference type="ARBA" id="ARBA00023316"/>
    </source>
</evidence>
<dbReference type="Gene3D" id="2.40.40.10">
    <property type="entry name" value="RlpA-like domain"/>
    <property type="match status" value="1"/>
</dbReference>
<keyword evidence="4" id="KW-0961">Cell wall biogenesis/degradation</keyword>
<dbReference type="GO" id="GO:0004553">
    <property type="term" value="F:hydrolase activity, hydrolyzing O-glycosyl compounds"/>
    <property type="evidence" value="ECO:0007669"/>
    <property type="project" value="InterPro"/>
</dbReference>
<dbReference type="AlphaFoldDB" id="A0A1M6ICB2"/>
<dbReference type="SMART" id="SM00925">
    <property type="entry name" value="MltA"/>
    <property type="match status" value="1"/>
</dbReference>
<evidence type="ECO:0000313" key="8">
    <source>
        <dbReference type="EMBL" id="SHJ31946.1"/>
    </source>
</evidence>
<gene>
    <name evidence="8" type="ORF">SAMN02745165_02105</name>
</gene>
<dbReference type="GO" id="GO:0071555">
    <property type="term" value="P:cell wall organization"/>
    <property type="evidence" value="ECO:0007669"/>
    <property type="project" value="UniProtKB-KW"/>
</dbReference>
<dbReference type="InterPro" id="IPR026044">
    <property type="entry name" value="MltA"/>
</dbReference>
<feature type="domain" description="Lytic transglycosylase MltA" evidence="7">
    <location>
        <begin position="130"/>
        <end position="287"/>
    </location>
</feature>
<feature type="chain" id="PRO_5012703123" description="peptidoglycan lytic exotransglycosylase" evidence="6">
    <location>
        <begin position="22"/>
        <end position="404"/>
    </location>
</feature>
<comment type="catalytic activity">
    <reaction evidence="1">
        <text>Exolytic cleavage of the (1-&gt;4)-beta-glycosidic linkage between N-acetylmuramic acid (MurNAc) and N-acetylglucosamine (GlcNAc) residues in peptidoglycan, from either the reducing or the non-reducing ends of the peptidoglycan chains, with concomitant formation of a 1,6-anhydrobond in the MurNAc residue.</text>
        <dbReference type="EC" id="4.2.2.n1"/>
    </reaction>
</comment>
<dbReference type="EC" id="4.2.2.n1" evidence="2"/>
<dbReference type="PANTHER" id="PTHR30124:SF0">
    <property type="entry name" value="MEMBRANE-BOUND LYTIC MUREIN TRANSGLYCOSYLASE A"/>
    <property type="match status" value="1"/>
</dbReference>
<dbReference type="RefSeq" id="WP_072908628.1">
    <property type="nucleotide sequence ID" value="NZ_FQZT01000006.1"/>
</dbReference>
<feature type="signal peptide" evidence="6">
    <location>
        <begin position="1"/>
        <end position="21"/>
    </location>
</feature>
<protein>
    <recommendedName>
        <fullName evidence="2">peptidoglycan lytic exotransglycosylase</fullName>
        <ecNumber evidence="2">4.2.2.n1</ecNumber>
    </recommendedName>
    <alternativeName>
        <fullName evidence="5">Murein hydrolase A</fullName>
    </alternativeName>
</protein>
<dbReference type="Proteomes" id="UP000184171">
    <property type="component" value="Unassembled WGS sequence"/>
</dbReference>
<keyword evidence="6" id="KW-0732">Signal</keyword>
<evidence type="ECO:0000256" key="5">
    <source>
        <dbReference type="ARBA" id="ARBA00030918"/>
    </source>
</evidence>
<dbReference type="CDD" id="cd14485">
    <property type="entry name" value="mltA_like_LT_A"/>
    <property type="match status" value="1"/>
</dbReference>
<sequence length="404" mass="45757">MKYKFFIFIIFLFLAACVSKAPPVVIEPELPPVTPPPPQIEIEPLLAVDWHQLDGWNDDDLIEPFKVFEQSCKAIGQREQWREVCELSKQVSPLTSATAKMFFETFFQPYQVRNEDGSFTGMITGYYGPELPGSRIQTDKYRYPLYGQPEDLLIVDLDEIYPELSNYRLRGRVVGNRVVPYFERGEIDNGKNPLAGHEIFWVEDPVELFFLHIQGSGRIRLPDGELVMVNYANQNGHKYRSIGKLLLDRQAMTRDQMSMQNIRSWVNANPQAGRELLAENPSYVFFRELPSDYETPPGSLGIPLTERRSLAVDPRTIPLGAPVFLATSVPGTDKPLQQLMVAQDTGGAIKGRVRADFFWGMGKEAGSIAGRMKQDGQLWLLLPKNSDEQLQSRIESQPSDTGIN</sequence>
<dbReference type="Gene3D" id="2.40.240.50">
    <property type="entry name" value="Barwin-like endoglucanases"/>
    <property type="match status" value="1"/>
</dbReference>
<dbReference type="InterPro" id="IPR005300">
    <property type="entry name" value="MltA_B"/>
</dbReference>
<reference evidence="8 9" key="1">
    <citation type="submission" date="2016-11" db="EMBL/GenBank/DDBJ databases">
        <authorList>
            <person name="Jaros S."/>
            <person name="Januszkiewicz K."/>
            <person name="Wedrychowicz H."/>
        </authorList>
    </citation>
    <scope>NUCLEOTIDE SEQUENCE [LARGE SCALE GENOMIC DNA]</scope>
    <source>
        <strain evidence="8 9">DSM 5091</strain>
    </source>
</reference>
<evidence type="ECO:0000256" key="1">
    <source>
        <dbReference type="ARBA" id="ARBA00001420"/>
    </source>
</evidence>
<evidence type="ECO:0000256" key="2">
    <source>
        <dbReference type="ARBA" id="ARBA00012587"/>
    </source>
</evidence>
<dbReference type="InterPro" id="IPR010611">
    <property type="entry name" value="3D_dom"/>
</dbReference>
<dbReference type="CDD" id="cd14668">
    <property type="entry name" value="mlta_B"/>
    <property type="match status" value="1"/>
</dbReference>
<dbReference type="EMBL" id="FQZT01000006">
    <property type="protein sequence ID" value="SHJ31946.1"/>
    <property type="molecule type" value="Genomic_DNA"/>
</dbReference>
<dbReference type="STRING" id="1122189.SAMN02745165_02105"/>
<keyword evidence="3" id="KW-0456">Lyase</keyword>